<evidence type="ECO:0000256" key="1">
    <source>
        <dbReference type="ARBA" id="ARBA00001966"/>
    </source>
</evidence>
<proteinExistence type="inferred from homology"/>
<dbReference type="InParanoid" id="A0A067MKI1"/>
<keyword evidence="8" id="KW-0067">ATP-binding</keyword>
<dbReference type="AlphaFoldDB" id="A0A067MKI1"/>
<keyword evidence="5" id="KW-0547">Nucleotide-binding</keyword>
<evidence type="ECO:0000256" key="2">
    <source>
        <dbReference type="ARBA" id="ARBA00007913"/>
    </source>
</evidence>
<evidence type="ECO:0000313" key="14">
    <source>
        <dbReference type="Proteomes" id="UP000027195"/>
    </source>
</evidence>
<feature type="domain" description="DNA replication factor Dna2 N-terminal" evidence="12">
    <location>
        <begin position="231"/>
        <end position="441"/>
    </location>
</feature>
<dbReference type="GO" id="GO:0004386">
    <property type="term" value="F:helicase activity"/>
    <property type="evidence" value="ECO:0007669"/>
    <property type="project" value="UniProtKB-KW"/>
</dbReference>
<organism evidence="13 14">
    <name type="scientific">Botryobasidium botryosum (strain FD-172 SS1)</name>
    <dbReference type="NCBI Taxonomy" id="930990"/>
    <lineage>
        <taxon>Eukaryota</taxon>
        <taxon>Fungi</taxon>
        <taxon>Dikarya</taxon>
        <taxon>Basidiomycota</taxon>
        <taxon>Agaricomycotina</taxon>
        <taxon>Agaricomycetes</taxon>
        <taxon>Cantharellales</taxon>
        <taxon>Botryobasidiaceae</taxon>
        <taxon>Botryobasidium</taxon>
    </lineage>
</organism>
<feature type="compositionally biased region" description="Basic residues" evidence="11">
    <location>
        <begin position="32"/>
        <end position="45"/>
    </location>
</feature>
<dbReference type="GO" id="GO:0016787">
    <property type="term" value="F:hydrolase activity"/>
    <property type="evidence" value="ECO:0007669"/>
    <property type="project" value="UniProtKB-KW"/>
</dbReference>
<keyword evidence="14" id="KW-1185">Reference proteome</keyword>
<keyword evidence="10" id="KW-0411">Iron-sulfur</keyword>
<dbReference type="InterPro" id="IPR051827">
    <property type="entry name" value="Cas4_exonuclease"/>
</dbReference>
<protein>
    <recommendedName>
        <fullName evidence="12">DNA replication factor Dna2 N-terminal domain-containing protein</fullName>
    </recommendedName>
</protein>
<reference evidence="14" key="1">
    <citation type="journal article" date="2014" name="Proc. Natl. Acad. Sci. U.S.A.">
        <title>Extensive sampling of basidiomycete genomes demonstrates inadequacy of the white-rot/brown-rot paradigm for wood decay fungi.</title>
        <authorList>
            <person name="Riley R."/>
            <person name="Salamov A.A."/>
            <person name="Brown D.W."/>
            <person name="Nagy L.G."/>
            <person name="Floudas D."/>
            <person name="Held B.W."/>
            <person name="Levasseur A."/>
            <person name="Lombard V."/>
            <person name="Morin E."/>
            <person name="Otillar R."/>
            <person name="Lindquist E.A."/>
            <person name="Sun H."/>
            <person name="LaButti K.M."/>
            <person name="Schmutz J."/>
            <person name="Jabbour D."/>
            <person name="Luo H."/>
            <person name="Baker S.E."/>
            <person name="Pisabarro A.G."/>
            <person name="Walton J.D."/>
            <person name="Blanchette R.A."/>
            <person name="Henrissat B."/>
            <person name="Martin F."/>
            <person name="Cullen D."/>
            <person name="Hibbett D.S."/>
            <person name="Grigoriev I.V."/>
        </authorList>
    </citation>
    <scope>NUCLEOTIDE SEQUENCE [LARGE SCALE GENOMIC DNA]</scope>
    <source>
        <strain evidence="14">FD-172 SS1</strain>
    </source>
</reference>
<dbReference type="GO" id="GO:0004518">
    <property type="term" value="F:nuclease activity"/>
    <property type="evidence" value="ECO:0007669"/>
    <property type="project" value="UniProtKB-KW"/>
</dbReference>
<keyword evidence="7" id="KW-0347">Helicase</keyword>
<evidence type="ECO:0000313" key="13">
    <source>
        <dbReference type="EMBL" id="KDQ12347.1"/>
    </source>
</evidence>
<evidence type="ECO:0000256" key="3">
    <source>
        <dbReference type="ARBA" id="ARBA00022722"/>
    </source>
</evidence>
<keyword evidence="4" id="KW-0479">Metal-binding</keyword>
<dbReference type="EMBL" id="KL198051">
    <property type="protein sequence ID" value="KDQ12347.1"/>
    <property type="molecule type" value="Genomic_DNA"/>
</dbReference>
<evidence type="ECO:0000256" key="11">
    <source>
        <dbReference type="SAM" id="MobiDB-lite"/>
    </source>
</evidence>
<evidence type="ECO:0000256" key="4">
    <source>
        <dbReference type="ARBA" id="ARBA00022723"/>
    </source>
</evidence>
<keyword evidence="6" id="KW-0378">Hydrolase</keyword>
<dbReference type="Gene3D" id="3.90.320.10">
    <property type="match status" value="1"/>
</dbReference>
<dbReference type="InterPro" id="IPR011604">
    <property type="entry name" value="PDDEXK-like_dom_sf"/>
</dbReference>
<evidence type="ECO:0000256" key="8">
    <source>
        <dbReference type="ARBA" id="ARBA00022840"/>
    </source>
</evidence>
<dbReference type="InterPro" id="IPR014808">
    <property type="entry name" value="DNA_replication_fac_Dna2_N"/>
</dbReference>
<dbReference type="OrthoDB" id="3265726at2759"/>
<evidence type="ECO:0000256" key="7">
    <source>
        <dbReference type="ARBA" id="ARBA00022806"/>
    </source>
</evidence>
<dbReference type="GO" id="GO:0005524">
    <property type="term" value="F:ATP binding"/>
    <property type="evidence" value="ECO:0007669"/>
    <property type="project" value="UniProtKB-KW"/>
</dbReference>
<dbReference type="PANTHER" id="PTHR36531">
    <property type="entry name" value="CRISPR-ASSOCIATED EXONUCLEASE CAS4"/>
    <property type="match status" value="1"/>
</dbReference>
<comment type="cofactor">
    <cofactor evidence="1">
        <name>[4Fe-4S] cluster</name>
        <dbReference type="ChEBI" id="CHEBI:49883"/>
    </cofactor>
</comment>
<evidence type="ECO:0000256" key="5">
    <source>
        <dbReference type="ARBA" id="ARBA00022741"/>
    </source>
</evidence>
<dbReference type="GO" id="GO:0051536">
    <property type="term" value="F:iron-sulfur cluster binding"/>
    <property type="evidence" value="ECO:0007669"/>
    <property type="project" value="UniProtKB-KW"/>
</dbReference>
<feature type="region of interest" description="Disordered" evidence="11">
    <location>
        <begin position="25"/>
        <end position="45"/>
    </location>
</feature>
<dbReference type="Proteomes" id="UP000027195">
    <property type="component" value="Unassembled WGS sequence"/>
</dbReference>
<evidence type="ECO:0000256" key="6">
    <source>
        <dbReference type="ARBA" id="ARBA00022801"/>
    </source>
</evidence>
<dbReference type="STRING" id="930990.A0A067MKI1"/>
<evidence type="ECO:0000259" key="12">
    <source>
        <dbReference type="Pfam" id="PF08696"/>
    </source>
</evidence>
<name>A0A067MKI1_BOTB1</name>
<dbReference type="Pfam" id="PF08696">
    <property type="entry name" value="Dna2"/>
    <property type="match status" value="1"/>
</dbReference>
<accession>A0A067MKI1</accession>
<evidence type="ECO:0000256" key="9">
    <source>
        <dbReference type="ARBA" id="ARBA00023004"/>
    </source>
</evidence>
<feature type="region of interest" description="Disordered" evidence="11">
    <location>
        <begin position="174"/>
        <end position="197"/>
    </location>
</feature>
<gene>
    <name evidence="13" type="ORF">BOTBODRAFT_422243</name>
</gene>
<evidence type="ECO:0000256" key="10">
    <source>
        <dbReference type="ARBA" id="ARBA00023014"/>
    </source>
</evidence>
<dbReference type="GO" id="GO:0046872">
    <property type="term" value="F:metal ion binding"/>
    <property type="evidence" value="ECO:0007669"/>
    <property type="project" value="UniProtKB-KW"/>
</dbReference>
<keyword evidence="3" id="KW-0540">Nuclease</keyword>
<dbReference type="HOGENOM" id="CLU_548566_0_0_1"/>
<dbReference type="PANTHER" id="PTHR36531:SF6">
    <property type="entry name" value="DNA REPLICATION ATP-DEPENDENT HELICASE_NUCLEASE DNA2"/>
    <property type="match status" value="1"/>
</dbReference>
<sequence length="497" mass="55662">MPTVKVEEDFMRSLLDDLDTSIAGSIPPVTPRKSKKAKYATPKKRTPLRKVKLEDEEKCLKLQRMSVDIKDVDLDALLDGAADWEDMSDDDVKTETGVGVGTKTRIRTPMSAKKKLLRHSCSPLRIRTPKKKSIVPSGALSYMSVKLEEVDMKALLEGINDEWDDVLEEDVKPAPKPKATYVPPTRSSLGKTRLLPPPKYVREPSTKCVVDAVAVVENNCKMEKHLVVKVDKSGETRLVFLQGEWAQTDVRAGDTINIIGSFDQPSPSGPPVPSITLNFHNLLVLHPDILISATSISNTWQCSRRPLIADLVKNTSEITPALVWGNTLHEVMQTCLAEENWDKQFIENKIDEAVMKSLHLLVQIDVGIEAAKVELRARAKGLEEFSQLYISDKPKPNAYLSDHRSQGRRPLLALTGVHDIEEEIWSPTYGLKGKIDASMQARIAEEGSLQREETCWSVPFEIKTGRTLAGMEHRAQTMLYTLLMSERYGEHPSLAYY</sequence>
<keyword evidence="9" id="KW-0408">Iron</keyword>
<comment type="similarity">
    <text evidence="2">Belongs to the DNA2/NAM7 helicase family.</text>
</comment>